<dbReference type="InterPro" id="IPR036259">
    <property type="entry name" value="MFS_trans_sf"/>
</dbReference>
<dbReference type="InterPro" id="IPR004737">
    <property type="entry name" value="NO3_transporter_NarK/NarU-like"/>
</dbReference>
<dbReference type="InterPro" id="IPR020846">
    <property type="entry name" value="MFS_dom"/>
</dbReference>
<dbReference type="GO" id="GO:0042128">
    <property type="term" value="P:nitrate assimilation"/>
    <property type="evidence" value="ECO:0007669"/>
    <property type="project" value="UniProtKB-UniRule"/>
</dbReference>
<protein>
    <recommendedName>
        <fullName evidence="8">Nitrate/nitrite transporter</fullName>
    </recommendedName>
</protein>
<feature type="transmembrane region" description="Helical" evidence="8">
    <location>
        <begin position="288"/>
        <end position="308"/>
    </location>
</feature>
<keyword evidence="11" id="KW-1185">Reference proteome</keyword>
<evidence type="ECO:0000256" key="1">
    <source>
        <dbReference type="ARBA" id="ARBA00004141"/>
    </source>
</evidence>
<evidence type="ECO:0000313" key="11">
    <source>
        <dbReference type="Proteomes" id="UP000199041"/>
    </source>
</evidence>
<gene>
    <name evidence="10" type="ORF">SAMN05192529_13624</name>
</gene>
<dbReference type="PANTHER" id="PTHR23515">
    <property type="entry name" value="HIGH-AFFINITY NITRATE TRANSPORTER 2.3"/>
    <property type="match status" value="1"/>
</dbReference>
<feature type="transmembrane region" description="Helical" evidence="8">
    <location>
        <begin position="168"/>
        <end position="192"/>
    </location>
</feature>
<dbReference type="RefSeq" id="WP_244519012.1">
    <property type="nucleotide sequence ID" value="NZ_FNQY01000036.1"/>
</dbReference>
<dbReference type="Proteomes" id="UP000199041">
    <property type="component" value="Unassembled WGS sequence"/>
</dbReference>
<dbReference type="Gene3D" id="1.20.1250.20">
    <property type="entry name" value="MFS general substrate transporter like domains"/>
    <property type="match status" value="2"/>
</dbReference>
<keyword evidence="7 8" id="KW-0472">Membrane</keyword>
<feature type="transmembrane region" description="Helical" evidence="8">
    <location>
        <begin position="128"/>
        <end position="147"/>
    </location>
</feature>
<dbReference type="EMBL" id="FNQY01000036">
    <property type="protein sequence ID" value="SEA63678.1"/>
    <property type="molecule type" value="Genomic_DNA"/>
</dbReference>
<accession>A0A1H4CTN3</accession>
<feature type="transmembrane region" description="Helical" evidence="8">
    <location>
        <begin position="409"/>
        <end position="429"/>
    </location>
</feature>
<dbReference type="GO" id="GO:0005886">
    <property type="term" value="C:plasma membrane"/>
    <property type="evidence" value="ECO:0007669"/>
    <property type="project" value="UniProtKB-SubCell"/>
</dbReference>
<feature type="transmembrane region" description="Helical" evidence="8">
    <location>
        <begin position="379"/>
        <end position="402"/>
    </location>
</feature>
<reference evidence="10 11" key="1">
    <citation type="submission" date="2016-10" db="EMBL/GenBank/DDBJ databases">
        <authorList>
            <person name="de Groot N.N."/>
        </authorList>
    </citation>
    <scope>NUCLEOTIDE SEQUENCE [LARGE SCALE GENOMIC DNA]</scope>
    <source>
        <strain evidence="10 11">Vu-144</strain>
    </source>
</reference>
<dbReference type="AlphaFoldDB" id="A0A1H4CTN3"/>
<dbReference type="STRING" id="551991.SAMN05192529_13624"/>
<evidence type="ECO:0000259" key="9">
    <source>
        <dbReference type="PROSITE" id="PS50850"/>
    </source>
</evidence>
<dbReference type="InterPro" id="IPR011701">
    <property type="entry name" value="MFS"/>
</dbReference>
<comment type="similarity">
    <text evidence="2 8">Belongs to the major facilitator superfamily. Nitrate/nitrite porter (TC 2.A.1.8) family.</text>
</comment>
<evidence type="ECO:0000256" key="5">
    <source>
        <dbReference type="ARBA" id="ARBA00022989"/>
    </source>
</evidence>
<keyword evidence="4 8" id="KW-0812">Transmembrane</keyword>
<dbReference type="NCBIfam" id="TIGR00886">
    <property type="entry name" value="2A0108"/>
    <property type="match status" value="1"/>
</dbReference>
<feature type="domain" description="Major facilitator superfamily (MFS) profile" evidence="9">
    <location>
        <begin position="38"/>
        <end position="432"/>
    </location>
</feature>
<evidence type="ECO:0000313" key="10">
    <source>
        <dbReference type="EMBL" id="SEA63678.1"/>
    </source>
</evidence>
<keyword evidence="5 8" id="KW-1133">Transmembrane helix</keyword>
<keyword evidence="8" id="KW-1003">Cell membrane</keyword>
<sequence length="474" mass="51774">MDNFKKFDDITSRSHMAGSSLPLTKLNIFSLKGIQMRTFHITWLMFFICFFGWFGLAPLMPTIREDLHLSKAQVGVLVIVSVSTTIIARLIIGVLCDKWGPRKTAIRLLLIGSLPVMLVGLAKTYTVFLIFRGAIGIIGAAFVITQYHTSQMFAPNIKGTANAVTGGWGNLGGGITNMVMPLIFTAIIGFGYSPAQAWRYAMIVPGLLMWLVAWLYYKYTKDTPAGDFAELRKVSPAKEKIDWRILRNWKIWALALAYAMCFGVEITFDNVASIHFVDQFGLSQSRAGFWAGVFGSMNLFARALGGIFSDKIGAKYGMRGKGRYLAAMLALEGMGLIIFALAGNFLMAIISMISFALFLKMANGATYGMVPFIDKKNMGAVAGVVGAGGNLGGMLFGFLFASQISYSQAFIYMGIVICLISVVIISTKFQPAVDVGENEDLDEDSLSDNKPLIDIFDPETDPAKLMGNGIPKLI</sequence>
<comment type="subcellular location">
    <subcellularLocation>
        <location evidence="8">Cell membrane</location>
        <topology evidence="8">Multi-pass membrane protein</topology>
    </subcellularLocation>
    <subcellularLocation>
        <location evidence="1">Membrane</location>
        <topology evidence="1">Multi-pass membrane protein</topology>
    </subcellularLocation>
</comment>
<name>A0A1H4CTN3_9BACT</name>
<dbReference type="GO" id="GO:0015113">
    <property type="term" value="F:nitrite transmembrane transporter activity"/>
    <property type="evidence" value="ECO:0007669"/>
    <property type="project" value="InterPro"/>
</dbReference>
<feature type="transmembrane region" description="Helical" evidence="8">
    <location>
        <begin position="198"/>
        <end position="217"/>
    </location>
</feature>
<keyword evidence="6 8" id="KW-0534">Nitrate assimilation</keyword>
<evidence type="ECO:0000256" key="7">
    <source>
        <dbReference type="ARBA" id="ARBA00023136"/>
    </source>
</evidence>
<feature type="transmembrane region" description="Helical" evidence="8">
    <location>
        <begin position="72"/>
        <end position="92"/>
    </location>
</feature>
<evidence type="ECO:0000256" key="2">
    <source>
        <dbReference type="ARBA" id="ARBA00008432"/>
    </source>
</evidence>
<keyword evidence="3 8" id="KW-0813">Transport</keyword>
<evidence type="ECO:0000256" key="6">
    <source>
        <dbReference type="ARBA" id="ARBA00023063"/>
    </source>
</evidence>
<feature type="transmembrane region" description="Helical" evidence="8">
    <location>
        <begin position="249"/>
        <end position="268"/>
    </location>
</feature>
<dbReference type="CDD" id="cd17341">
    <property type="entry name" value="MFS_NRT2_like"/>
    <property type="match status" value="1"/>
</dbReference>
<feature type="transmembrane region" description="Helical" evidence="8">
    <location>
        <begin position="41"/>
        <end position="60"/>
    </location>
</feature>
<feature type="transmembrane region" description="Helical" evidence="8">
    <location>
        <begin position="329"/>
        <end position="359"/>
    </location>
</feature>
<organism evidence="10 11">
    <name type="scientific">Arachidicoccus rhizosphaerae</name>
    <dbReference type="NCBI Taxonomy" id="551991"/>
    <lineage>
        <taxon>Bacteria</taxon>
        <taxon>Pseudomonadati</taxon>
        <taxon>Bacteroidota</taxon>
        <taxon>Chitinophagia</taxon>
        <taxon>Chitinophagales</taxon>
        <taxon>Chitinophagaceae</taxon>
        <taxon>Arachidicoccus</taxon>
    </lineage>
</organism>
<dbReference type="InterPro" id="IPR044772">
    <property type="entry name" value="NO3_transporter"/>
</dbReference>
<dbReference type="SUPFAM" id="SSF103473">
    <property type="entry name" value="MFS general substrate transporter"/>
    <property type="match status" value="1"/>
</dbReference>
<proteinExistence type="inferred from homology"/>
<dbReference type="PROSITE" id="PS50850">
    <property type="entry name" value="MFS"/>
    <property type="match status" value="1"/>
</dbReference>
<evidence type="ECO:0000256" key="8">
    <source>
        <dbReference type="RuleBase" id="RU366033"/>
    </source>
</evidence>
<feature type="transmembrane region" description="Helical" evidence="8">
    <location>
        <begin position="104"/>
        <end position="122"/>
    </location>
</feature>
<dbReference type="GO" id="GO:0015112">
    <property type="term" value="F:nitrate transmembrane transporter activity"/>
    <property type="evidence" value="ECO:0007669"/>
    <property type="project" value="UniProtKB-UniRule"/>
</dbReference>
<evidence type="ECO:0000256" key="4">
    <source>
        <dbReference type="ARBA" id="ARBA00022692"/>
    </source>
</evidence>
<evidence type="ECO:0000256" key="3">
    <source>
        <dbReference type="ARBA" id="ARBA00022448"/>
    </source>
</evidence>
<dbReference type="Pfam" id="PF07690">
    <property type="entry name" value="MFS_1"/>
    <property type="match status" value="1"/>
</dbReference>